<gene>
    <name evidence="6" type="ORF">DCO61_09145</name>
    <name evidence="7" type="ORF">LS64_007955</name>
</gene>
<dbReference type="SUPFAM" id="SSF53328">
    <property type="entry name" value="Formyltransferase"/>
    <property type="match status" value="1"/>
</dbReference>
<evidence type="ECO:0000313" key="8">
    <source>
        <dbReference type="Proteomes" id="UP000029714"/>
    </source>
</evidence>
<dbReference type="InterPro" id="IPR036477">
    <property type="entry name" value="Formyl_transf_N_sf"/>
</dbReference>
<comment type="caution">
    <text evidence="7">The sequence shown here is derived from an EMBL/GenBank/DDBJ whole genome shotgun (WGS) entry which is preliminary data.</text>
</comment>
<dbReference type="Pfam" id="PF00551">
    <property type="entry name" value="Formyl_trans_N"/>
    <property type="match status" value="1"/>
</dbReference>
<comment type="pathway">
    <text evidence="1">Purine metabolism; IMP biosynthesis via de novo pathway; N(2)-formyl-N(1)-(5-phospho-D-ribosyl)glycinamide from N(1)-(5-phospho-D-ribosyl)glycinamide (10-formyl THF route): step 1/1.</text>
</comment>
<dbReference type="PROSITE" id="PS51257">
    <property type="entry name" value="PROKAR_LIPOPROTEIN"/>
    <property type="match status" value="1"/>
</dbReference>
<dbReference type="EMBL" id="JRMP02000012">
    <property type="protein sequence ID" value="TLD93716.1"/>
    <property type="molecule type" value="Genomic_DNA"/>
</dbReference>
<reference evidence="7" key="3">
    <citation type="submission" date="2018-04" db="EMBL/GenBank/DDBJ databases">
        <authorList>
            <person name="Sheh A."/>
            <person name="Shen Z."/>
            <person name="Mannion A.J."/>
            <person name="Fox J.G."/>
        </authorList>
    </citation>
    <scope>NUCLEOTIDE SEQUENCE</scope>
    <source>
        <strain evidence="7">MIT 97-6194</strain>
    </source>
</reference>
<dbReference type="PANTHER" id="PTHR43369:SF2">
    <property type="entry name" value="PHOSPHORIBOSYLGLYCINAMIDE FORMYLTRANSFERASE"/>
    <property type="match status" value="1"/>
</dbReference>
<proteinExistence type="predicted"/>
<dbReference type="Proteomes" id="UP000029714">
    <property type="component" value="Unassembled WGS sequence"/>
</dbReference>
<evidence type="ECO:0000256" key="2">
    <source>
        <dbReference type="ARBA" id="ARBA00012254"/>
    </source>
</evidence>
<dbReference type="EMBL" id="QBIU01000002">
    <property type="protein sequence ID" value="MWV70157.1"/>
    <property type="molecule type" value="Genomic_DNA"/>
</dbReference>
<dbReference type="GO" id="GO:0006189">
    <property type="term" value="P:'de novo' IMP biosynthetic process"/>
    <property type="evidence" value="ECO:0007669"/>
    <property type="project" value="TreeGrafter"/>
</dbReference>
<reference evidence="7 8" key="1">
    <citation type="journal article" date="2014" name="Genome Announc.">
        <title>Draft genome sequences of eight enterohepatic helicobacter species isolated from both laboratory and wild rodents.</title>
        <authorList>
            <person name="Sheh A."/>
            <person name="Shen Z."/>
            <person name="Fox J.G."/>
        </authorList>
    </citation>
    <scope>NUCLEOTIDE SEQUENCE [LARGE SCALE GENOMIC DNA]</scope>
    <source>
        <strain evidence="7 8">MIT 97-6194</strain>
    </source>
</reference>
<dbReference type="PANTHER" id="PTHR43369">
    <property type="entry name" value="PHOSPHORIBOSYLGLYCINAMIDE FORMYLTRANSFERASE"/>
    <property type="match status" value="1"/>
</dbReference>
<dbReference type="Gene3D" id="3.40.50.170">
    <property type="entry name" value="Formyl transferase, N-terminal domain"/>
    <property type="match status" value="1"/>
</dbReference>
<dbReference type="OrthoDB" id="9806170at2"/>
<accession>A0A347VQG3</accession>
<evidence type="ECO:0000313" key="9">
    <source>
        <dbReference type="Proteomes" id="UP000477070"/>
    </source>
</evidence>
<feature type="domain" description="Formyl transferase N-terminal" evidence="5">
    <location>
        <begin position="59"/>
        <end position="225"/>
    </location>
</feature>
<evidence type="ECO:0000256" key="1">
    <source>
        <dbReference type="ARBA" id="ARBA00005054"/>
    </source>
</evidence>
<name>A0A347VQG3_9HELI</name>
<organism evidence="7 8">
    <name type="scientific">Helicobacter saguini</name>
    <dbReference type="NCBI Taxonomy" id="1548018"/>
    <lineage>
        <taxon>Bacteria</taxon>
        <taxon>Pseudomonadati</taxon>
        <taxon>Campylobacterota</taxon>
        <taxon>Epsilonproteobacteria</taxon>
        <taxon>Campylobacterales</taxon>
        <taxon>Helicobacteraceae</taxon>
        <taxon>Helicobacter</taxon>
    </lineage>
</organism>
<sequence length="236" mass="26740">MQSIKAMILISGSGTNMQNLILSCHKKSIFEIMQNYKLESNLQDFLHKDSKDSIESKNNIDFLKKTNIEFIEVLSNKPEAKGLQKAQNLNIPTKIIESKGKKRKEFDAILSQHLNDLESKSDLKFVLLAGFMRILNPSFFLNLSKNLILLNIHPSFLPLHKGAHGILDSFNDTNDFGGVSVHYVSEILDSGAIILQEKLPKIKGENLESFEARIHKLEYEIYPKAFVKAILDSINL</sequence>
<evidence type="ECO:0000259" key="5">
    <source>
        <dbReference type="Pfam" id="PF00551"/>
    </source>
</evidence>
<evidence type="ECO:0000313" key="6">
    <source>
        <dbReference type="EMBL" id="MWV70157.1"/>
    </source>
</evidence>
<reference evidence="6 9" key="4">
    <citation type="submission" date="2019-12" db="EMBL/GenBank/DDBJ databases">
        <title>Multi-Generational Helicobacter saguini Isolates.</title>
        <authorList>
            <person name="Mannion A."/>
            <person name="Shen Z."/>
            <person name="Fox J.G."/>
        </authorList>
    </citation>
    <scope>NUCLEOTIDE SEQUENCE [LARGE SCALE GENOMIC DNA]</scope>
    <source>
        <strain evidence="6">16-048</strain>
        <strain evidence="9">16-048 (F4)</strain>
    </source>
</reference>
<dbReference type="AlphaFoldDB" id="A0A347VQG3"/>
<dbReference type="GO" id="GO:0004644">
    <property type="term" value="F:phosphoribosylglycinamide formyltransferase activity"/>
    <property type="evidence" value="ECO:0007669"/>
    <property type="project" value="UniProtKB-EC"/>
</dbReference>
<protein>
    <recommendedName>
        <fullName evidence="2">phosphoribosylglycinamide formyltransferase 1</fullName>
        <ecNumber evidence="2">2.1.2.2</ecNumber>
    </recommendedName>
</protein>
<dbReference type="STRING" id="1548018.LS64_08200"/>
<reference evidence="7 8" key="2">
    <citation type="journal article" date="2016" name="Infect. Immun.">
        <title>Helicobacter saguini, a Novel Helicobacter Isolated from Cotton-Top Tamarins with Ulcerative Colitis, Has Proinflammatory Properties and Induces Typhlocolitis and Dysplasia in Gnotobiotic IL-10-/- Mice.</title>
        <authorList>
            <person name="Shen Z."/>
            <person name="Mannion A."/>
            <person name="Whary M.T."/>
            <person name="Muthupalani S."/>
            <person name="Sheh A."/>
            <person name="Feng Y."/>
            <person name="Gong G."/>
            <person name="Vandamme P."/>
            <person name="Holcombe H.R."/>
            <person name="Paster B.J."/>
            <person name="Fox J.G."/>
        </authorList>
    </citation>
    <scope>NUCLEOTIDE SEQUENCE [LARGE SCALE GENOMIC DNA]</scope>
    <source>
        <strain evidence="7 8">MIT 97-6194</strain>
    </source>
</reference>
<dbReference type="Proteomes" id="UP000477070">
    <property type="component" value="Unassembled WGS sequence"/>
</dbReference>
<evidence type="ECO:0000256" key="3">
    <source>
        <dbReference type="ARBA" id="ARBA00022679"/>
    </source>
</evidence>
<keyword evidence="4" id="KW-0658">Purine biosynthesis</keyword>
<evidence type="ECO:0000313" key="7">
    <source>
        <dbReference type="EMBL" id="TLD93716.1"/>
    </source>
</evidence>
<keyword evidence="3 7" id="KW-0808">Transferase</keyword>
<keyword evidence="8" id="KW-1185">Reference proteome</keyword>
<evidence type="ECO:0000256" key="4">
    <source>
        <dbReference type="ARBA" id="ARBA00022755"/>
    </source>
</evidence>
<dbReference type="EC" id="2.1.2.2" evidence="2"/>
<dbReference type="RefSeq" id="WP_034572170.1">
    <property type="nucleotide sequence ID" value="NZ_JRMP02000012.1"/>
</dbReference>
<dbReference type="GO" id="GO:0005737">
    <property type="term" value="C:cytoplasm"/>
    <property type="evidence" value="ECO:0007669"/>
    <property type="project" value="TreeGrafter"/>
</dbReference>
<dbReference type="InterPro" id="IPR002376">
    <property type="entry name" value="Formyl_transf_N"/>
</dbReference>